<feature type="chain" id="PRO_5043856927" evidence="2">
    <location>
        <begin position="24"/>
        <end position="217"/>
    </location>
</feature>
<protein>
    <submittedName>
        <fullName evidence="3">Uncharacterized protein</fullName>
    </submittedName>
</protein>
<proteinExistence type="predicted"/>
<evidence type="ECO:0000256" key="1">
    <source>
        <dbReference type="SAM" id="MobiDB-lite"/>
    </source>
</evidence>
<gene>
    <name evidence="3" type="ORF">LKD22_11150</name>
</gene>
<feature type="signal peptide" evidence="2">
    <location>
        <begin position="1"/>
        <end position="23"/>
    </location>
</feature>
<accession>A0AAW4W2R3</accession>
<name>A0AAW4W2R3_9FIRM</name>
<dbReference type="PROSITE" id="PS51257">
    <property type="entry name" value="PROKAR_LIPOPROTEIN"/>
    <property type="match status" value="1"/>
</dbReference>
<evidence type="ECO:0000313" key="4">
    <source>
        <dbReference type="Proteomes" id="UP001298753"/>
    </source>
</evidence>
<evidence type="ECO:0000313" key="3">
    <source>
        <dbReference type="EMBL" id="MCC2177673.1"/>
    </source>
</evidence>
<sequence length="217" mass="23585">MTKRTLAMLLALLALLLTGCGNAEPKTTEAEIGSQSTDDAAALPDTTEQKPVADAPMMVMVDNTLYQSTGEVSTVDGRCGNMDGEITSQTANGTDAPTENGQSNFGTGYGYQRIDDHIEVLIDNQWIVFEQDATVPRMVMVDGKLYQETGNLPSEPFCGTPDGSITSKTANRNDVPTENNQSNFSDNRDFVFIDEDTIYVSATPDWMEFKVITDSDV</sequence>
<dbReference type="Proteomes" id="UP001298753">
    <property type="component" value="Unassembled WGS sequence"/>
</dbReference>
<organism evidence="3 4">
    <name type="scientific">Agathobaculum butyriciproducens</name>
    <dbReference type="NCBI Taxonomy" id="1628085"/>
    <lineage>
        <taxon>Bacteria</taxon>
        <taxon>Bacillati</taxon>
        <taxon>Bacillota</taxon>
        <taxon>Clostridia</taxon>
        <taxon>Eubacteriales</taxon>
        <taxon>Butyricicoccaceae</taxon>
        <taxon>Agathobaculum</taxon>
    </lineage>
</organism>
<keyword evidence="4" id="KW-1185">Reference proteome</keyword>
<evidence type="ECO:0000256" key="2">
    <source>
        <dbReference type="SAM" id="SignalP"/>
    </source>
</evidence>
<feature type="region of interest" description="Disordered" evidence="1">
    <location>
        <begin position="26"/>
        <end position="45"/>
    </location>
</feature>
<dbReference type="EMBL" id="JAJEPX010000045">
    <property type="protein sequence ID" value="MCC2177673.1"/>
    <property type="molecule type" value="Genomic_DNA"/>
</dbReference>
<comment type="caution">
    <text evidence="3">The sequence shown here is derived from an EMBL/GenBank/DDBJ whole genome shotgun (WGS) entry which is preliminary data.</text>
</comment>
<dbReference type="GeneID" id="98659516"/>
<feature type="region of interest" description="Disordered" evidence="1">
    <location>
        <begin position="152"/>
        <end position="182"/>
    </location>
</feature>
<dbReference type="AlphaFoldDB" id="A0AAW4W2R3"/>
<dbReference type="RefSeq" id="WP_118646066.1">
    <property type="nucleotide sequence ID" value="NZ_DBEZNG010000015.1"/>
</dbReference>
<reference evidence="3 4" key="1">
    <citation type="submission" date="2021-10" db="EMBL/GenBank/DDBJ databases">
        <title>Anaerobic single-cell dispensing facilitates the cultivation of human gut bacteria.</title>
        <authorList>
            <person name="Afrizal A."/>
        </authorList>
    </citation>
    <scope>NUCLEOTIDE SEQUENCE [LARGE SCALE GENOMIC DNA]</scope>
    <source>
        <strain evidence="3 4">CLA-AA-H270</strain>
    </source>
</reference>
<keyword evidence="2" id="KW-0732">Signal</keyword>
<feature type="compositionally biased region" description="Polar residues" evidence="1">
    <location>
        <begin position="163"/>
        <end position="182"/>
    </location>
</feature>